<feature type="compositionally biased region" description="Polar residues" evidence="1">
    <location>
        <begin position="64"/>
        <end position="80"/>
    </location>
</feature>
<dbReference type="InterPro" id="IPR007730">
    <property type="entry name" value="SPOR-like_dom"/>
</dbReference>
<feature type="domain" description="SPOR" evidence="3">
    <location>
        <begin position="146"/>
        <end position="224"/>
    </location>
</feature>
<dbReference type="InterPro" id="IPR052521">
    <property type="entry name" value="Cell_div_SPOR-domain"/>
</dbReference>
<evidence type="ECO:0000256" key="1">
    <source>
        <dbReference type="SAM" id="MobiDB-lite"/>
    </source>
</evidence>
<dbReference type="Pfam" id="PF05036">
    <property type="entry name" value="SPOR"/>
    <property type="match status" value="1"/>
</dbReference>
<evidence type="ECO:0000313" key="4">
    <source>
        <dbReference type="EMBL" id="CAA6830844.1"/>
    </source>
</evidence>
<keyword evidence="2" id="KW-0472">Membrane</keyword>
<proteinExistence type="predicted"/>
<organism evidence="4">
    <name type="scientific">uncultured Thiotrichaceae bacterium</name>
    <dbReference type="NCBI Taxonomy" id="298394"/>
    <lineage>
        <taxon>Bacteria</taxon>
        <taxon>Pseudomonadati</taxon>
        <taxon>Pseudomonadota</taxon>
        <taxon>Gammaproteobacteria</taxon>
        <taxon>Thiotrichales</taxon>
        <taxon>Thiotrichaceae</taxon>
        <taxon>environmental samples</taxon>
    </lineage>
</organism>
<name>A0A6S6UK17_9GAMM</name>
<reference evidence="4" key="1">
    <citation type="submission" date="2020-01" db="EMBL/GenBank/DDBJ databases">
        <authorList>
            <person name="Meier V. D."/>
            <person name="Meier V D."/>
        </authorList>
    </citation>
    <scope>NUCLEOTIDE SEQUENCE</scope>
    <source>
        <strain evidence="4">HLG_WM_MAG_09</strain>
    </source>
</reference>
<keyword evidence="2" id="KW-1133">Transmembrane helix</keyword>
<dbReference type="InterPro" id="IPR036680">
    <property type="entry name" value="SPOR-like_sf"/>
</dbReference>
<evidence type="ECO:0000256" key="2">
    <source>
        <dbReference type="SAM" id="Phobius"/>
    </source>
</evidence>
<dbReference type="SUPFAM" id="SSF110997">
    <property type="entry name" value="Sporulation related repeat"/>
    <property type="match status" value="1"/>
</dbReference>
<accession>A0A6S6UK17</accession>
<dbReference type="PROSITE" id="PS51724">
    <property type="entry name" value="SPOR"/>
    <property type="match status" value="1"/>
</dbReference>
<protein>
    <recommendedName>
        <fullName evidence="3">SPOR domain-containing protein</fullName>
    </recommendedName>
</protein>
<dbReference type="PANTHER" id="PTHR38687">
    <property type="entry name" value="CELL DIVISION PROTEIN DEDD-RELATED"/>
    <property type="match status" value="1"/>
</dbReference>
<keyword evidence="2" id="KW-0812">Transmembrane</keyword>
<dbReference type="GO" id="GO:0030428">
    <property type="term" value="C:cell septum"/>
    <property type="evidence" value="ECO:0007669"/>
    <property type="project" value="TreeGrafter"/>
</dbReference>
<dbReference type="GO" id="GO:0042834">
    <property type="term" value="F:peptidoglycan binding"/>
    <property type="evidence" value="ECO:0007669"/>
    <property type="project" value="InterPro"/>
</dbReference>
<feature type="compositionally biased region" description="Low complexity" evidence="1">
    <location>
        <begin position="50"/>
        <end position="63"/>
    </location>
</feature>
<feature type="transmembrane region" description="Helical" evidence="2">
    <location>
        <begin position="21"/>
        <end position="40"/>
    </location>
</feature>
<evidence type="ECO:0000259" key="3">
    <source>
        <dbReference type="PROSITE" id="PS51724"/>
    </source>
</evidence>
<sequence length="224" mass="24498">MTRDFKQSESNTSPNQYGLSWVLGGIAVGLLAGGLVYAYMDSQQTSTTTAQTMTGNTAQATATDTETPQISASTNNNPTLQDKPVQDTRPGFSYHAVLPQLELDVPIPAPQETAPANQEPILQPVLVDEEDAQAQVAAATQAVQNTIAKGRYMFQLGAYQSQAQATQMQRRAKQNGMNTRIETANINGKKWFRVRLGPTDNIQIVNKWKQRLSGMGINPMMIRL</sequence>
<dbReference type="PANTHER" id="PTHR38687:SF1">
    <property type="entry name" value="CELL DIVISION PROTEIN DEDD"/>
    <property type="match status" value="1"/>
</dbReference>
<dbReference type="AlphaFoldDB" id="A0A6S6UK17"/>
<dbReference type="GO" id="GO:0032506">
    <property type="term" value="P:cytokinetic process"/>
    <property type="evidence" value="ECO:0007669"/>
    <property type="project" value="TreeGrafter"/>
</dbReference>
<gene>
    <name evidence="4" type="ORF">HELGO_WM27177</name>
</gene>
<feature type="region of interest" description="Disordered" evidence="1">
    <location>
        <begin position="50"/>
        <end position="84"/>
    </location>
</feature>
<dbReference type="EMBL" id="CACVAT010000638">
    <property type="protein sequence ID" value="CAA6830844.1"/>
    <property type="molecule type" value="Genomic_DNA"/>
</dbReference>
<dbReference type="GO" id="GO:0032153">
    <property type="term" value="C:cell division site"/>
    <property type="evidence" value="ECO:0007669"/>
    <property type="project" value="TreeGrafter"/>
</dbReference>
<dbReference type="Gene3D" id="3.30.70.1070">
    <property type="entry name" value="Sporulation related repeat"/>
    <property type="match status" value="1"/>
</dbReference>